<proteinExistence type="predicted"/>
<sequence length="153" mass="16886">MNLIPLILLFMAAFVLQYLFTFMQMKDFNMHYSTLRKMGRVAIGKVKGALRAGAIVMFAIDDEGIILDGRYLQGLTVLARCKVLKGFEGKDVGQLTEEDCKALRLSRSLTKGVLEASSNYNILMAGGEIPEPEAPLARLGNFLTGKGRRRAAQ</sequence>
<dbReference type="InterPro" id="IPR009693">
    <property type="entry name" value="Glucitol_operon_activator"/>
</dbReference>
<evidence type="ECO:0000256" key="1">
    <source>
        <dbReference type="SAM" id="Phobius"/>
    </source>
</evidence>
<comment type="caution">
    <text evidence="2">The sequence shown here is derived from an EMBL/GenBank/DDBJ whole genome shotgun (WGS) entry which is preliminary data.</text>
</comment>
<keyword evidence="1" id="KW-0472">Membrane</keyword>
<accession>A0A9D1X407</accession>
<dbReference type="Pfam" id="PF06923">
    <property type="entry name" value="GutM"/>
    <property type="match status" value="1"/>
</dbReference>
<dbReference type="EMBL" id="DXEQ01000108">
    <property type="protein sequence ID" value="HIX72142.1"/>
    <property type="molecule type" value="Genomic_DNA"/>
</dbReference>
<keyword evidence="1" id="KW-1133">Transmembrane helix</keyword>
<evidence type="ECO:0000313" key="2">
    <source>
        <dbReference type="EMBL" id="HIX72142.1"/>
    </source>
</evidence>
<reference evidence="2" key="1">
    <citation type="journal article" date="2021" name="PeerJ">
        <title>Extensive microbial diversity within the chicken gut microbiome revealed by metagenomics and culture.</title>
        <authorList>
            <person name="Gilroy R."/>
            <person name="Ravi A."/>
            <person name="Getino M."/>
            <person name="Pursley I."/>
            <person name="Horton D.L."/>
            <person name="Alikhan N.F."/>
            <person name="Baker D."/>
            <person name="Gharbi K."/>
            <person name="Hall N."/>
            <person name="Watson M."/>
            <person name="Adriaenssens E.M."/>
            <person name="Foster-Nyarko E."/>
            <person name="Jarju S."/>
            <person name="Secka A."/>
            <person name="Antonio M."/>
            <person name="Oren A."/>
            <person name="Chaudhuri R.R."/>
            <person name="La Ragione R."/>
            <person name="Hildebrand F."/>
            <person name="Pallen M.J."/>
        </authorList>
    </citation>
    <scope>NUCLEOTIDE SEQUENCE</scope>
    <source>
        <strain evidence="2">ChiSxjej3B15-1167</strain>
    </source>
</reference>
<name>A0A9D1X407_9FIRM</name>
<feature type="transmembrane region" description="Helical" evidence="1">
    <location>
        <begin position="6"/>
        <end position="23"/>
    </location>
</feature>
<dbReference type="AlphaFoldDB" id="A0A9D1X407"/>
<keyword evidence="1" id="KW-0812">Transmembrane</keyword>
<reference evidence="2" key="2">
    <citation type="submission" date="2021-04" db="EMBL/GenBank/DDBJ databases">
        <authorList>
            <person name="Gilroy R."/>
        </authorList>
    </citation>
    <scope>NUCLEOTIDE SEQUENCE</scope>
    <source>
        <strain evidence="2">ChiSxjej3B15-1167</strain>
    </source>
</reference>
<gene>
    <name evidence="2" type="ORF">H9849_03875</name>
</gene>
<evidence type="ECO:0000313" key="3">
    <source>
        <dbReference type="Proteomes" id="UP000886805"/>
    </source>
</evidence>
<protein>
    <submittedName>
        <fullName evidence="2">Transcriptional regulator GutM</fullName>
    </submittedName>
</protein>
<organism evidence="2 3">
    <name type="scientific">Candidatus Anaerobutyricum stercoripullorum</name>
    <dbReference type="NCBI Taxonomy" id="2838456"/>
    <lineage>
        <taxon>Bacteria</taxon>
        <taxon>Bacillati</taxon>
        <taxon>Bacillota</taxon>
        <taxon>Clostridia</taxon>
        <taxon>Lachnospirales</taxon>
        <taxon>Lachnospiraceae</taxon>
        <taxon>Anaerobutyricum</taxon>
    </lineage>
</organism>
<dbReference type="Proteomes" id="UP000886805">
    <property type="component" value="Unassembled WGS sequence"/>
</dbReference>